<feature type="region of interest" description="Disordered" evidence="7">
    <location>
        <begin position="1"/>
        <end position="38"/>
    </location>
</feature>
<comment type="similarity">
    <text evidence="6">Belongs to the WD repeat UTP18 family.</text>
</comment>
<dbReference type="Gene3D" id="2.130.10.10">
    <property type="entry name" value="YVTN repeat-like/Quinoprotein amine dehydrogenase"/>
    <property type="match status" value="1"/>
</dbReference>
<keyword evidence="5" id="KW-0539">Nucleus</keyword>
<dbReference type="SUPFAM" id="SSF50978">
    <property type="entry name" value="WD40 repeat-like"/>
    <property type="match status" value="1"/>
</dbReference>
<comment type="caution">
    <text evidence="8">The sequence shown here is derived from an EMBL/GenBank/DDBJ whole genome shotgun (WGS) entry which is preliminary data.</text>
</comment>
<keyword evidence="3" id="KW-0853">WD repeat</keyword>
<dbReference type="EMBL" id="CAJNNV010004705">
    <property type="protein sequence ID" value="CAE8591115.1"/>
    <property type="molecule type" value="Genomic_DNA"/>
</dbReference>
<evidence type="ECO:0000256" key="3">
    <source>
        <dbReference type="ARBA" id="ARBA00022574"/>
    </source>
</evidence>
<dbReference type="SMART" id="SM00320">
    <property type="entry name" value="WD40"/>
    <property type="match status" value="4"/>
</dbReference>
<evidence type="ECO:0000256" key="2">
    <source>
        <dbReference type="ARBA" id="ARBA00022552"/>
    </source>
</evidence>
<protein>
    <submittedName>
        <fullName evidence="8">Uncharacterized protein</fullName>
    </submittedName>
</protein>
<feature type="compositionally biased region" description="Acidic residues" evidence="7">
    <location>
        <begin position="60"/>
        <end position="70"/>
    </location>
</feature>
<dbReference type="InterPro" id="IPR015943">
    <property type="entry name" value="WD40/YVTN_repeat-like_dom_sf"/>
</dbReference>
<keyword evidence="2" id="KW-0698">rRNA processing</keyword>
<feature type="region of interest" description="Disordered" evidence="7">
    <location>
        <begin position="180"/>
        <end position="208"/>
    </location>
</feature>
<reference evidence="8" key="1">
    <citation type="submission" date="2021-02" db="EMBL/GenBank/DDBJ databases">
        <authorList>
            <person name="Dougan E. K."/>
            <person name="Rhodes N."/>
            <person name="Thang M."/>
            <person name="Chan C."/>
        </authorList>
    </citation>
    <scope>NUCLEOTIDE SEQUENCE</scope>
</reference>
<dbReference type="AlphaFoldDB" id="A0A813DPJ5"/>
<gene>
    <name evidence="8" type="ORF">PGLA1383_LOCUS9806</name>
</gene>
<dbReference type="OrthoDB" id="1935146at2759"/>
<evidence type="ECO:0000313" key="9">
    <source>
        <dbReference type="Proteomes" id="UP000654075"/>
    </source>
</evidence>
<keyword evidence="9" id="KW-1185">Reference proteome</keyword>
<dbReference type="PANTHER" id="PTHR18359:SF0">
    <property type="entry name" value="U3 SMALL NUCLEOLAR RNA-ASSOCIATED PROTEIN 18 HOMOLOG"/>
    <property type="match status" value="1"/>
</dbReference>
<evidence type="ECO:0000256" key="5">
    <source>
        <dbReference type="ARBA" id="ARBA00023242"/>
    </source>
</evidence>
<dbReference type="GO" id="GO:0006364">
    <property type="term" value="P:rRNA processing"/>
    <property type="evidence" value="ECO:0007669"/>
    <property type="project" value="UniProtKB-KW"/>
</dbReference>
<evidence type="ECO:0000313" key="8">
    <source>
        <dbReference type="EMBL" id="CAE8591115.1"/>
    </source>
</evidence>
<dbReference type="PANTHER" id="PTHR18359">
    <property type="entry name" value="WD-REPEAT PROTEIN-RELATED"/>
    <property type="match status" value="1"/>
</dbReference>
<evidence type="ECO:0000256" key="1">
    <source>
        <dbReference type="ARBA" id="ARBA00004604"/>
    </source>
</evidence>
<name>A0A813DPJ5_POLGL</name>
<dbReference type="InterPro" id="IPR045161">
    <property type="entry name" value="Utp18"/>
</dbReference>
<evidence type="ECO:0000256" key="7">
    <source>
        <dbReference type="SAM" id="MobiDB-lite"/>
    </source>
</evidence>
<evidence type="ECO:0000256" key="6">
    <source>
        <dbReference type="ARBA" id="ARBA00025767"/>
    </source>
</evidence>
<keyword evidence="4" id="KW-0677">Repeat</keyword>
<evidence type="ECO:0000256" key="4">
    <source>
        <dbReference type="ARBA" id="ARBA00022737"/>
    </source>
</evidence>
<dbReference type="GO" id="GO:0034388">
    <property type="term" value="C:Pwp2p-containing subcomplex of 90S preribosome"/>
    <property type="evidence" value="ECO:0007669"/>
    <property type="project" value="TreeGrafter"/>
</dbReference>
<accession>A0A813DPJ5</accession>
<dbReference type="Proteomes" id="UP000654075">
    <property type="component" value="Unassembled WGS sequence"/>
</dbReference>
<dbReference type="InterPro" id="IPR001680">
    <property type="entry name" value="WD40_rpt"/>
</dbReference>
<organism evidence="8 9">
    <name type="scientific">Polarella glacialis</name>
    <name type="common">Dinoflagellate</name>
    <dbReference type="NCBI Taxonomy" id="89957"/>
    <lineage>
        <taxon>Eukaryota</taxon>
        <taxon>Sar</taxon>
        <taxon>Alveolata</taxon>
        <taxon>Dinophyceae</taxon>
        <taxon>Suessiales</taxon>
        <taxon>Suessiaceae</taxon>
        <taxon>Polarella</taxon>
    </lineage>
</organism>
<dbReference type="Pfam" id="PF00400">
    <property type="entry name" value="WD40"/>
    <property type="match status" value="1"/>
</dbReference>
<proteinExistence type="inferred from homology"/>
<sequence>MGGPEQAKAPGGGRSKGKGRGSGQKKSAAESRSFASQVSTAELEAIVFGGSALNSLDADKADESEDESEEREERPRTKVTKDGEVEKTALDGPELKKHKRASKEDEAQFQATLEPASAWTDPDDAALEVQVAVGRQKRLQRNQETKVAGDEYSRRLREKFVKIHGSAKWADASAIVEDKDTSDSEAEDLPKAAATSARPLARSTGQNLKPGELDVARMKEIEMVRGQKKGPSAIEALQFHPSSELLLTGGRDKTLRLFAVDGDENPKVASYHFKGFPILSACFTPAGDQVLMTGLTSQMWGLDVKSGEPFEVRNISSEGRSAFRCLAMGPSPTDISGLKSSEMYSVLGDSGSTVLCDLRTKQTIRTFRMASPGVAQVFAPDRDALYTADDENNIYEWDLTAGRCRQRVKDIWAMKITSLAVRRPTDRSPKPMLAVGTSTGNIDLIDVSGPKMSGTPEHSIGNLTTRIDAIRFHPEGEVLAGCSRMKKGSLKLVHTATATVFQNWPTQKTPIERVSALDFSRRGGAMAIGNENGRVLLYQLRHYEKSAISR</sequence>
<dbReference type="InterPro" id="IPR036322">
    <property type="entry name" value="WD40_repeat_dom_sf"/>
</dbReference>
<comment type="subcellular location">
    <subcellularLocation>
        <location evidence="1">Nucleus</location>
        <location evidence="1">Nucleolus</location>
    </subcellularLocation>
</comment>
<dbReference type="OMA" id="DLNRATY"/>
<feature type="region of interest" description="Disordered" evidence="7">
    <location>
        <begin position="50"/>
        <end position="107"/>
    </location>
</feature>
<dbReference type="GO" id="GO:0032040">
    <property type="term" value="C:small-subunit processome"/>
    <property type="evidence" value="ECO:0007669"/>
    <property type="project" value="TreeGrafter"/>
</dbReference>
<feature type="compositionally biased region" description="Basic and acidic residues" evidence="7">
    <location>
        <begin position="71"/>
        <end position="95"/>
    </location>
</feature>